<dbReference type="PANTHER" id="PTHR42815">
    <property type="entry name" value="FAD-BINDING, PUTATIVE (AFU_ORTHOLOGUE AFUA_6G07600)-RELATED"/>
    <property type="match status" value="1"/>
</dbReference>
<gene>
    <name evidence="3" type="ORF">LHA26_18235</name>
</gene>
<evidence type="ECO:0000259" key="2">
    <source>
        <dbReference type="Pfam" id="PF01243"/>
    </source>
</evidence>
<accession>A0ABY4XCX0</accession>
<name>A0ABY4XCX0_9SPHN</name>
<feature type="coiled-coil region" evidence="1">
    <location>
        <begin position="169"/>
        <end position="196"/>
    </location>
</feature>
<organism evidence="3 4">
    <name type="scientific">Sphingomonas morindae</name>
    <dbReference type="NCBI Taxonomy" id="1541170"/>
    <lineage>
        <taxon>Bacteria</taxon>
        <taxon>Pseudomonadati</taxon>
        <taxon>Pseudomonadota</taxon>
        <taxon>Alphaproteobacteria</taxon>
        <taxon>Sphingomonadales</taxon>
        <taxon>Sphingomonadaceae</taxon>
        <taxon>Sphingomonas</taxon>
    </lineage>
</organism>
<dbReference type="EMBL" id="CP084931">
    <property type="protein sequence ID" value="USI74689.1"/>
    <property type="molecule type" value="Genomic_DNA"/>
</dbReference>
<dbReference type="PANTHER" id="PTHR42815:SF2">
    <property type="entry name" value="FAD-BINDING, PUTATIVE (AFU_ORTHOLOGUE AFUA_6G07600)-RELATED"/>
    <property type="match status" value="1"/>
</dbReference>
<dbReference type="Pfam" id="PF01243">
    <property type="entry name" value="PNPOx_N"/>
    <property type="match status" value="1"/>
</dbReference>
<evidence type="ECO:0000256" key="1">
    <source>
        <dbReference type="SAM" id="Coils"/>
    </source>
</evidence>
<dbReference type="Proteomes" id="UP001056937">
    <property type="component" value="Chromosome 2"/>
</dbReference>
<dbReference type="RefSeq" id="WP_252168503.1">
    <property type="nucleotide sequence ID" value="NZ_CP084931.1"/>
</dbReference>
<proteinExistence type="predicted"/>
<reference evidence="3" key="1">
    <citation type="journal article" date="2022" name="Toxins">
        <title>Genomic Analysis of Sphingopyxis sp. USTB-05 for Biodegrading Cyanobacterial Hepatotoxins.</title>
        <authorList>
            <person name="Liu C."/>
            <person name="Xu Q."/>
            <person name="Zhao Z."/>
            <person name="Zhang H."/>
            <person name="Liu X."/>
            <person name="Yin C."/>
            <person name="Liu Y."/>
            <person name="Yan H."/>
        </authorList>
    </citation>
    <scope>NUCLEOTIDE SEQUENCE</scope>
    <source>
        <strain evidence="3">NBD5</strain>
    </source>
</reference>
<keyword evidence="4" id="KW-1185">Reference proteome</keyword>
<dbReference type="Gene3D" id="2.30.110.10">
    <property type="entry name" value="Electron Transport, Fmn-binding Protein, Chain A"/>
    <property type="match status" value="1"/>
</dbReference>
<keyword evidence="1" id="KW-0175">Coiled coil</keyword>
<feature type="domain" description="Pyridoxamine 5'-phosphate oxidase N-terminal" evidence="2">
    <location>
        <begin position="48"/>
        <end position="135"/>
    </location>
</feature>
<protein>
    <submittedName>
        <fullName evidence="3">Pyridoxamine 5'-phosphate oxidase family protein</fullName>
    </submittedName>
</protein>
<evidence type="ECO:0000313" key="3">
    <source>
        <dbReference type="EMBL" id="USI74689.1"/>
    </source>
</evidence>
<sequence>MTASYLHTLFGDEARRLQEQAGSRSAYARMEAGRAPGGDRLGAREIQFLRVRDSFYMASVTADGWPYLQHRGGAPGFLKILGPDRIGFADYPGNRQYISLGNLATSDKVSLFFMDYPERRRLKLIGHARTTAMPDGFADAGAPEERFITIDVVGYDWNCPKYITPRFTAAEVREVIEDLQQEAAVLRAENQRLRDALASR</sequence>
<dbReference type="InterPro" id="IPR011576">
    <property type="entry name" value="Pyridox_Oxase_N"/>
</dbReference>
<evidence type="ECO:0000313" key="4">
    <source>
        <dbReference type="Proteomes" id="UP001056937"/>
    </source>
</evidence>
<dbReference type="InterPro" id="IPR012349">
    <property type="entry name" value="Split_barrel_FMN-bd"/>
</dbReference>
<dbReference type="SUPFAM" id="SSF50475">
    <property type="entry name" value="FMN-binding split barrel"/>
    <property type="match status" value="1"/>
</dbReference>